<name>C9ZWI5_TRYB9</name>
<comment type="cofactor">
    <cofactor evidence="1">
        <name>biotin</name>
        <dbReference type="ChEBI" id="CHEBI:57586"/>
    </cofactor>
</comment>
<dbReference type="FunFam" id="3.40.50.20:FF:000010">
    <property type="entry name" value="Propionyl-CoA carboxylase subunit alpha"/>
    <property type="match status" value="1"/>
</dbReference>
<dbReference type="Gene3D" id="2.40.50.100">
    <property type="match status" value="1"/>
</dbReference>
<feature type="domain" description="ATP-grasp" evidence="9">
    <location>
        <begin position="191"/>
        <end position="394"/>
    </location>
</feature>
<dbReference type="InterPro" id="IPR001882">
    <property type="entry name" value="Biotin_BS"/>
</dbReference>
<dbReference type="OrthoDB" id="196847at2759"/>
<dbReference type="InterPro" id="IPR050856">
    <property type="entry name" value="Biotin_carboxylase_complex"/>
</dbReference>
<dbReference type="GeneID" id="23863949"/>
<dbReference type="SUPFAM" id="SSF51246">
    <property type="entry name" value="Rudiment single hybrid motif"/>
    <property type="match status" value="1"/>
</dbReference>
<dbReference type="SUPFAM" id="SSF52440">
    <property type="entry name" value="PreATP-grasp domain"/>
    <property type="match status" value="1"/>
</dbReference>
<keyword evidence="7" id="KW-1133">Transmembrane helix</keyword>
<reference evidence="12" key="1">
    <citation type="journal article" date="2010" name="PLoS Negl. Trop. Dis.">
        <title>The genome sequence of Trypanosoma brucei gambiense, causative agent of chronic human african trypanosomiasis.</title>
        <authorList>
            <person name="Jackson A.P."/>
            <person name="Sanders M."/>
            <person name="Berry A."/>
            <person name="McQuillan J."/>
            <person name="Aslett M.A."/>
            <person name="Quail M.A."/>
            <person name="Chukualim B."/>
            <person name="Capewell P."/>
            <person name="MacLeod A."/>
            <person name="Melville S.E."/>
            <person name="Gibson W."/>
            <person name="Barry J.D."/>
            <person name="Berriman M."/>
            <person name="Hertz-Fowler C."/>
        </authorList>
    </citation>
    <scope>NUCLEOTIDE SEQUENCE [LARGE SCALE GENOMIC DNA]</scope>
    <source>
        <strain evidence="12">MHOM/CI/86/DAL972</strain>
    </source>
</reference>
<dbReference type="Pfam" id="PF00289">
    <property type="entry name" value="Biotin_carb_N"/>
    <property type="match status" value="1"/>
</dbReference>
<dbReference type="SUPFAM" id="SSF56059">
    <property type="entry name" value="Glutathione synthetase ATP-binding domain-like"/>
    <property type="match status" value="1"/>
</dbReference>
<dbReference type="InterPro" id="IPR005481">
    <property type="entry name" value="BC-like_N"/>
</dbReference>
<dbReference type="PROSITE" id="PS50968">
    <property type="entry name" value="BIOTINYL_LIPOYL"/>
    <property type="match status" value="1"/>
</dbReference>
<dbReference type="GO" id="GO:0004485">
    <property type="term" value="F:methylcrotonoyl-CoA carboxylase activity"/>
    <property type="evidence" value="ECO:0007669"/>
    <property type="project" value="TreeGrafter"/>
</dbReference>
<evidence type="ECO:0000256" key="1">
    <source>
        <dbReference type="ARBA" id="ARBA00001953"/>
    </source>
</evidence>
<evidence type="ECO:0000256" key="6">
    <source>
        <dbReference type="PROSITE-ProRule" id="PRU00409"/>
    </source>
</evidence>
<dbReference type="PANTHER" id="PTHR18866:SF33">
    <property type="entry name" value="METHYLCROTONOYL-COA CARBOXYLASE SUBUNIT ALPHA, MITOCHONDRIAL-RELATED"/>
    <property type="match status" value="1"/>
</dbReference>
<dbReference type="InterPro" id="IPR016185">
    <property type="entry name" value="PreATP-grasp_dom_sf"/>
</dbReference>
<dbReference type="Pfam" id="PF02786">
    <property type="entry name" value="CPSase_L_D2"/>
    <property type="match status" value="1"/>
</dbReference>
<dbReference type="PROSITE" id="PS50975">
    <property type="entry name" value="ATP_GRASP"/>
    <property type="match status" value="1"/>
</dbReference>
<protein>
    <submittedName>
        <fullName evidence="11">3-methylcrotonyl-CoA carboxylase, putative</fullName>
    </submittedName>
</protein>
<dbReference type="PROSITE" id="PS50979">
    <property type="entry name" value="BC"/>
    <property type="match status" value="1"/>
</dbReference>
<dbReference type="CDD" id="cd06850">
    <property type="entry name" value="biotinyl_domain"/>
    <property type="match status" value="1"/>
</dbReference>
<dbReference type="InterPro" id="IPR005479">
    <property type="entry name" value="CPAse_ATP-bd"/>
</dbReference>
<evidence type="ECO:0000313" key="11">
    <source>
        <dbReference type="EMBL" id="CBH13774.1"/>
    </source>
</evidence>
<feature type="domain" description="Lipoyl-binding" evidence="8">
    <location>
        <begin position="661"/>
        <end position="735"/>
    </location>
</feature>
<dbReference type="GO" id="GO:0046872">
    <property type="term" value="F:metal ion binding"/>
    <property type="evidence" value="ECO:0007669"/>
    <property type="project" value="InterPro"/>
</dbReference>
<dbReference type="KEGG" id="tbg:TbgDal_VIII7180"/>
<dbReference type="Pfam" id="PF02785">
    <property type="entry name" value="Biotin_carb_C"/>
    <property type="match status" value="1"/>
</dbReference>
<dbReference type="Proteomes" id="UP000002316">
    <property type="component" value="Chromosome 8"/>
</dbReference>
<feature type="domain" description="Biotin carboxylation" evidence="10">
    <location>
        <begin position="72"/>
        <end position="528"/>
    </location>
</feature>
<dbReference type="Gene3D" id="3.30.470.20">
    <property type="entry name" value="ATP-grasp fold, B domain"/>
    <property type="match status" value="1"/>
</dbReference>
<dbReference type="InterPro" id="IPR011761">
    <property type="entry name" value="ATP-grasp"/>
</dbReference>
<dbReference type="PROSITE" id="PS00188">
    <property type="entry name" value="BIOTIN"/>
    <property type="match status" value="1"/>
</dbReference>
<dbReference type="FunFam" id="3.30.470.20:FF:000028">
    <property type="entry name" value="Methylcrotonoyl-CoA carboxylase subunit alpha, mitochondrial"/>
    <property type="match status" value="1"/>
</dbReference>
<dbReference type="FunFam" id="3.30.1490.20:FF:000003">
    <property type="entry name" value="acetyl-CoA carboxylase isoform X1"/>
    <property type="match status" value="1"/>
</dbReference>
<accession>C9ZWI5</accession>
<keyword evidence="5" id="KW-0092">Biotin</keyword>
<dbReference type="SUPFAM" id="SSF51230">
    <property type="entry name" value="Single hybrid motif"/>
    <property type="match status" value="1"/>
</dbReference>
<dbReference type="InterPro" id="IPR011053">
    <property type="entry name" value="Single_hybrid_motif"/>
</dbReference>
<dbReference type="PROSITE" id="PS00867">
    <property type="entry name" value="CPSASE_2"/>
    <property type="match status" value="1"/>
</dbReference>
<evidence type="ECO:0000256" key="5">
    <source>
        <dbReference type="ARBA" id="ARBA00023267"/>
    </source>
</evidence>
<evidence type="ECO:0000259" key="10">
    <source>
        <dbReference type="PROSITE" id="PS50979"/>
    </source>
</evidence>
<dbReference type="Pfam" id="PF00364">
    <property type="entry name" value="Biotin_lipoyl"/>
    <property type="match status" value="1"/>
</dbReference>
<dbReference type="SMART" id="SM00878">
    <property type="entry name" value="Biotin_carb_C"/>
    <property type="match status" value="1"/>
</dbReference>
<keyword evidence="3 6" id="KW-0547">Nucleotide-binding</keyword>
<evidence type="ECO:0000259" key="9">
    <source>
        <dbReference type="PROSITE" id="PS50975"/>
    </source>
</evidence>
<sequence>MNVAEEGNSQLLQQDEWCEPLRLKHHRDSWTQGGFSSCAVLYFFLSPTLHSLVLVVITLLGMLRYNVFHHGDFKKVLVANRGEIACRVFRTCREMNIRTVAVCCEGEPNAKHVLEADEAFVLGPPPASTSYLRGDRIICAAKKLQADAVHPGYGFLSENAEFASAVLAAGLKFVGPPPAAMLSMGSKSESKRIMEAAGVPIVPGYYGEDQNPDRLLHEAKTIGFPVLIKAVSGGGGKGMKIVMEETEFHLMLESAKREAINFFKDDRVILERYVMHPRHIECQIFFDSFDNGVFFFERDCSVQRRHQKVIEEAPAPGLSVDMRRRIGDVALTAARAVGYVGAGTVEFIFDTEKDEFFFMEMNTRLQVEHPVTEQVCQVRGRPLDLVRLQLQTAMGLPLGFRQEDISMSGASVEARIYAESPRNGFLPVGGRLRYLKEPPQGNRGTVKVRLDTGFRAGDDVLVHYDPMIAKLVVWGDNRAAALEGLRTALASYHIVGVETNIDFLQRCLSNPGFVEGGVTTRFIEDNSVNLLQPREIPNNVLALAAVSYLCSQRGASTLFWPNRQISQGVCFTVGGNPVVVRVTVSTKMCFTCDFDSSSVTVYVESTSNMPDSSTFIRVTVDGETRFGFTSFVTDSEVAVALPQGFYTLALQPLATDFGSTSAQANGSASVLSPMPGKVTKLLVADGTLVRQGQAILILEAMKMEHVVKASCDGEVKFCVHADGIVGGSTLLAHIASAAV</sequence>
<evidence type="ECO:0000256" key="7">
    <source>
        <dbReference type="SAM" id="Phobius"/>
    </source>
</evidence>
<dbReference type="RefSeq" id="XP_011776050.1">
    <property type="nucleotide sequence ID" value="XM_011777748.1"/>
</dbReference>
<dbReference type="GO" id="GO:0005739">
    <property type="term" value="C:mitochondrion"/>
    <property type="evidence" value="ECO:0007669"/>
    <property type="project" value="TreeGrafter"/>
</dbReference>
<evidence type="ECO:0000256" key="3">
    <source>
        <dbReference type="ARBA" id="ARBA00022741"/>
    </source>
</evidence>
<organism evidence="11 12">
    <name type="scientific">Trypanosoma brucei gambiense (strain MHOM/CI/86/DAL972)</name>
    <dbReference type="NCBI Taxonomy" id="679716"/>
    <lineage>
        <taxon>Eukaryota</taxon>
        <taxon>Discoba</taxon>
        <taxon>Euglenozoa</taxon>
        <taxon>Kinetoplastea</taxon>
        <taxon>Metakinetoplastina</taxon>
        <taxon>Trypanosomatida</taxon>
        <taxon>Trypanosomatidae</taxon>
        <taxon>Trypanosoma</taxon>
    </lineage>
</organism>
<proteinExistence type="predicted"/>
<keyword evidence="7" id="KW-0472">Membrane</keyword>
<keyword evidence="2" id="KW-0436">Ligase</keyword>
<dbReference type="EMBL" id="FN554971">
    <property type="protein sequence ID" value="CBH13774.1"/>
    <property type="molecule type" value="Genomic_DNA"/>
</dbReference>
<evidence type="ECO:0000259" key="8">
    <source>
        <dbReference type="PROSITE" id="PS50968"/>
    </source>
</evidence>
<keyword evidence="4 6" id="KW-0067">ATP-binding</keyword>
<dbReference type="PANTHER" id="PTHR18866">
    <property type="entry name" value="CARBOXYLASE:PYRUVATE/ACETYL-COA/PROPIONYL-COA CARBOXYLASE"/>
    <property type="match status" value="1"/>
</dbReference>
<keyword evidence="7" id="KW-0812">Transmembrane</keyword>
<dbReference type="GO" id="GO:0005524">
    <property type="term" value="F:ATP binding"/>
    <property type="evidence" value="ECO:0007669"/>
    <property type="project" value="UniProtKB-UniRule"/>
</dbReference>
<dbReference type="InterPro" id="IPR005482">
    <property type="entry name" value="Biotin_COase_C"/>
</dbReference>
<gene>
    <name evidence="11" type="ORF">TbgDal_VIII7180</name>
</gene>
<dbReference type="VEuPathDB" id="TriTrypDB:Tbg972.8.7180"/>
<dbReference type="AlphaFoldDB" id="C9ZWI5"/>
<evidence type="ECO:0000256" key="2">
    <source>
        <dbReference type="ARBA" id="ARBA00022598"/>
    </source>
</evidence>
<dbReference type="InterPro" id="IPR000089">
    <property type="entry name" value="Biotin_lipoyl"/>
</dbReference>
<dbReference type="InterPro" id="IPR011764">
    <property type="entry name" value="Biotin_carboxylation_dom"/>
</dbReference>
<dbReference type="InterPro" id="IPR011054">
    <property type="entry name" value="Rudment_hybrid_motif"/>
</dbReference>
<feature type="transmembrane region" description="Helical" evidence="7">
    <location>
        <begin position="39"/>
        <end position="65"/>
    </location>
</feature>
<evidence type="ECO:0000313" key="12">
    <source>
        <dbReference type="Proteomes" id="UP000002316"/>
    </source>
</evidence>
<evidence type="ECO:0000256" key="4">
    <source>
        <dbReference type="ARBA" id="ARBA00022840"/>
    </source>
</evidence>